<proteinExistence type="predicted"/>
<reference evidence="2 3" key="2">
    <citation type="journal article" date="2014" name="Genome Announc.">
        <title>Complete Genome Sequence of the Subsurface, Mesophilic Sulfate-Reducing Bacterium Desulfovibrio aespoeensis Aspo-2.</title>
        <authorList>
            <person name="Pedersen K."/>
            <person name="Bengtsson A."/>
            <person name="Edlund J."/>
            <person name="Rabe L."/>
            <person name="Hazen T."/>
            <person name="Chakraborty R."/>
            <person name="Goodwin L."/>
            <person name="Shapiro N."/>
        </authorList>
    </citation>
    <scope>NUCLEOTIDE SEQUENCE [LARGE SCALE GENOMIC DNA]</scope>
    <source>
        <strain evidence="3">ATCC 700646 / DSM 10631 / Aspo-2</strain>
    </source>
</reference>
<dbReference type="eggNOG" id="COG2159">
    <property type="taxonomic scope" value="Bacteria"/>
</dbReference>
<keyword evidence="3" id="KW-1185">Reference proteome</keyword>
<dbReference type="AlphaFoldDB" id="E6VRB4"/>
<sequence length="566" mass="65765">MEIHDIEHFQNAFYYLVLELLFDLQDDEIDNAVTDSFYLSMASNNASGHDRGIDAIYIDDNSAPPIVHLLNFKYTSKFDNLLSHYPSREIDKVLSFFHDLMSEGMDSFENANSALRDKINDIWKLMDSDTPSFRIHFCSNSYNAFEESEKKRIDSKICNYSNTSVEYHLMPDLVEIMTHKSKTIISGKIKAIDKKFFEKSEGDIRALILEVDAKDLLRIVCDDEGLRNDAALEDYEVLKTRKILEEAFEDNVRVYLTQRSKINKNIRKTALSESSHRFFYFNNGITITCRKFSYPNYRAPIVTLEDAQVVNGSQTIHALFEAFLKDSSKFDHIQVLCRIYETTNAVLSSEIAENTNSQNPVKSRDIRSNDYVQKKLEVELLSKGFYYERKRGQHRDKKGGVRIDAEKAGQALMSFYNKLPAEAKDKKRLIFAEKYEDVFCDSITSEEIVLSYTCYQFVEKMKKKWRREAISTGEFDQKSYLMHASYYILSLMRVLAEGDGVDIRSSDHVRTIEACYEKAARIVEKAVEKEVDRVKNTGETYSNRLFFKSARPKKYISQLIDDKYEF</sequence>
<organism evidence="2 3">
    <name type="scientific">Pseudodesulfovibrio aespoeensis (strain ATCC 700646 / DSM 10631 / Aspo-2)</name>
    <name type="common">Desulfovibrio aespoeensis</name>
    <dbReference type="NCBI Taxonomy" id="643562"/>
    <lineage>
        <taxon>Bacteria</taxon>
        <taxon>Pseudomonadati</taxon>
        <taxon>Thermodesulfobacteriota</taxon>
        <taxon>Desulfovibrionia</taxon>
        <taxon>Desulfovibrionales</taxon>
        <taxon>Desulfovibrionaceae</taxon>
    </lineage>
</organism>
<dbReference type="KEGG" id="das:Daes_0826"/>
<feature type="domain" description="Abortive phage infection protein C-terminal" evidence="1">
    <location>
        <begin position="248"/>
        <end position="529"/>
    </location>
</feature>
<dbReference type="STRING" id="643562.Daes_0826"/>
<protein>
    <submittedName>
        <fullName evidence="2">Abortive phage infection</fullName>
    </submittedName>
</protein>
<evidence type="ECO:0000313" key="2">
    <source>
        <dbReference type="EMBL" id="ADU61843.1"/>
    </source>
</evidence>
<dbReference type="Pfam" id="PF10592">
    <property type="entry name" value="AIPR"/>
    <property type="match status" value="1"/>
</dbReference>
<dbReference type="Proteomes" id="UP000002191">
    <property type="component" value="Chromosome"/>
</dbReference>
<evidence type="ECO:0000259" key="1">
    <source>
        <dbReference type="Pfam" id="PF10592"/>
    </source>
</evidence>
<dbReference type="InterPro" id="IPR018891">
    <property type="entry name" value="AIPR_C"/>
</dbReference>
<accession>E6VRB4</accession>
<dbReference type="EMBL" id="CP002431">
    <property type="protein sequence ID" value="ADU61843.1"/>
    <property type="molecule type" value="Genomic_DNA"/>
</dbReference>
<dbReference type="HOGENOM" id="CLU_035809_0_0_7"/>
<name>E6VRB4_PSEA9</name>
<reference evidence="3" key="1">
    <citation type="submission" date="2010-12" db="EMBL/GenBank/DDBJ databases">
        <title>Complete sequence of Desulfovibrio aespoeensis Aspo-2.</title>
        <authorList>
            <consortium name="US DOE Joint Genome Institute"/>
            <person name="Lucas S."/>
            <person name="Copeland A."/>
            <person name="Lapidus A."/>
            <person name="Cheng J.-F."/>
            <person name="Goodwin L."/>
            <person name="Pitluck S."/>
            <person name="Chertkov O."/>
            <person name="Misra M."/>
            <person name="Detter J.C."/>
            <person name="Han C."/>
            <person name="Tapia R."/>
            <person name="Land M."/>
            <person name="Hauser L."/>
            <person name="Kyrpides N."/>
            <person name="Ivanova N."/>
            <person name="Ovchinnikova G."/>
            <person name="Pedersen K."/>
            <person name="Jagevall S."/>
            <person name="Hazen T."/>
            <person name="Woyke T."/>
        </authorList>
    </citation>
    <scope>NUCLEOTIDE SEQUENCE [LARGE SCALE GENOMIC DNA]</scope>
    <source>
        <strain evidence="3">ATCC 700646 / DSM 10631 / Aspo-2</strain>
    </source>
</reference>
<gene>
    <name evidence="2" type="ordered locus">Daes_0826</name>
</gene>
<evidence type="ECO:0000313" key="3">
    <source>
        <dbReference type="Proteomes" id="UP000002191"/>
    </source>
</evidence>